<accession>A0ACC0FGU1</accession>
<keyword evidence="2" id="KW-1185">Reference proteome</keyword>
<name>A0ACC0FGU1_9ERIC</name>
<comment type="caution">
    <text evidence="1">The sequence shown here is derived from an EMBL/GenBank/DDBJ whole genome shotgun (WGS) entry which is preliminary data.</text>
</comment>
<reference evidence="1 2" key="1">
    <citation type="journal article" date="2022" name="Plant J.">
        <title>Chromosome-level genome of Camellia lanceoleosa provides a valuable resource for understanding genome evolution and self-incompatibility.</title>
        <authorList>
            <person name="Gong W."/>
            <person name="Xiao S."/>
            <person name="Wang L."/>
            <person name="Liao Z."/>
            <person name="Chang Y."/>
            <person name="Mo W."/>
            <person name="Hu G."/>
            <person name="Li W."/>
            <person name="Zhao G."/>
            <person name="Zhu H."/>
            <person name="Hu X."/>
            <person name="Ji K."/>
            <person name="Xiang X."/>
            <person name="Song Q."/>
            <person name="Yuan D."/>
            <person name="Jin S."/>
            <person name="Zhang L."/>
        </authorList>
    </citation>
    <scope>NUCLEOTIDE SEQUENCE [LARGE SCALE GENOMIC DNA]</scope>
    <source>
        <strain evidence="1">SQ_2022a</strain>
    </source>
</reference>
<dbReference type="EMBL" id="CM045771">
    <property type="protein sequence ID" value="KAI7987749.1"/>
    <property type="molecule type" value="Genomic_DNA"/>
</dbReference>
<evidence type="ECO:0000313" key="1">
    <source>
        <dbReference type="EMBL" id="KAI7987749.1"/>
    </source>
</evidence>
<protein>
    <submittedName>
        <fullName evidence="1">Uncharacterized protein</fullName>
    </submittedName>
</protein>
<sequence>MKSATQESRREHVTRTRFASRVAESSPSEIGWDLARSGVDRLIYRRGFHFLGYLHRRSHFLRSDFQIPATLVTVSFLQSPHQTISL</sequence>
<evidence type="ECO:0000313" key="2">
    <source>
        <dbReference type="Proteomes" id="UP001060215"/>
    </source>
</evidence>
<dbReference type="Proteomes" id="UP001060215">
    <property type="component" value="Chromosome 14"/>
</dbReference>
<gene>
    <name evidence="1" type="ORF">LOK49_LG13G01371</name>
</gene>
<organism evidence="1 2">
    <name type="scientific">Camellia lanceoleosa</name>
    <dbReference type="NCBI Taxonomy" id="1840588"/>
    <lineage>
        <taxon>Eukaryota</taxon>
        <taxon>Viridiplantae</taxon>
        <taxon>Streptophyta</taxon>
        <taxon>Embryophyta</taxon>
        <taxon>Tracheophyta</taxon>
        <taxon>Spermatophyta</taxon>
        <taxon>Magnoliopsida</taxon>
        <taxon>eudicotyledons</taxon>
        <taxon>Gunneridae</taxon>
        <taxon>Pentapetalae</taxon>
        <taxon>asterids</taxon>
        <taxon>Ericales</taxon>
        <taxon>Theaceae</taxon>
        <taxon>Camellia</taxon>
    </lineage>
</organism>
<proteinExistence type="predicted"/>